<feature type="transmembrane region" description="Helical" evidence="5">
    <location>
        <begin position="51"/>
        <end position="68"/>
    </location>
</feature>
<keyword evidence="3 5" id="KW-1133">Transmembrane helix</keyword>
<keyword evidence="4 5" id="KW-0472">Membrane</keyword>
<evidence type="ECO:0000313" key="6">
    <source>
        <dbReference type="EMBL" id="KAK0997308.1"/>
    </source>
</evidence>
<evidence type="ECO:0000313" key="7">
    <source>
        <dbReference type="Proteomes" id="UP001175353"/>
    </source>
</evidence>
<accession>A0AAN6QWK6</accession>
<dbReference type="Proteomes" id="UP001175353">
    <property type="component" value="Unassembled WGS sequence"/>
</dbReference>
<dbReference type="AlphaFoldDB" id="A0AAN6QWK6"/>
<sequence>MKPLVSAFNAWTCITISLFAIVILSVIGSMFAHGHHSMMGSDEDPADGGKVAAAVFGAVGVYGVSTALRCEMIVCMVEFGAGVVAGLVVGEGLPPFLRLPGACSPETESAG</sequence>
<evidence type="ECO:0000256" key="1">
    <source>
        <dbReference type="ARBA" id="ARBA00004370"/>
    </source>
</evidence>
<organism evidence="6 7">
    <name type="scientific">Friedmanniomyces endolithicus</name>
    <dbReference type="NCBI Taxonomy" id="329885"/>
    <lineage>
        <taxon>Eukaryota</taxon>
        <taxon>Fungi</taxon>
        <taxon>Dikarya</taxon>
        <taxon>Ascomycota</taxon>
        <taxon>Pezizomycotina</taxon>
        <taxon>Dothideomycetes</taxon>
        <taxon>Dothideomycetidae</taxon>
        <taxon>Mycosphaerellales</taxon>
        <taxon>Teratosphaeriaceae</taxon>
        <taxon>Friedmanniomyces</taxon>
    </lineage>
</organism>
<gene>
    <name evidence="6" type="ORF">LTR91_006748</name>
</gene>
<dbReference type="InterPro" id="IPR056552">
    <property type="entry name" value="Ribonucl_Kappa"/>
</dbReference>
<evidence type="ECO:0000256" key="5">
    <source>
        <dbReference type="SAM" id="Phobius"/>
    </source>
</evidence>
<comment type="caution">
    <text evidence="6">The sequence shown here is derived from an EMBL/GenBank/DDBJ whole genome shotgun (WGS) entry which is preliminary data.</text>
</comment>
<evidence type="ECO:0000256" key="2">
    <source>
        <dbReference type="ARBA" id="ARBA00022692"/>
    </source>
</evidence>
<feature type="transmembrane region" description="Helical" evidence="5">
    <location>
        <begin position="7"/>
        <end position="31"/>
    </location>
</feature>
<evidence type="ECO:0000256" key="4">
    <source>
        <dbReference type="ARBA" id="ARBA00023136"/>
    </source>
</evidence>
<reference evidence="6" key="1">
    <citation type="submission" date="2023-06" db="EMBL/GenBank/DDBJ databases">
        <title>Black Yeasts Isolated from many extreme environments.</title>
        <authorList>
            <person name="Coleine C."/>
            <person name="Stajich J.E."/>
            <person name="Selbmann L."/>
        </authorList>
    </citation>
    <scope>NUCLEOTIDE SEQUENCE</scope>
    <source>
        <strain evidence="6">CCFEE 5200</strain>
    </source>
</reference>
<dbReference type="Pfam" id="PF23489">
    <property type="entry name" value="V-ATPase_su_f"/>
    <property type="match status" value="1"/>
</dbReference>
<proteinExistence type="predicted"/>
<evidence type="ECO:0000256" key="3">
    <source>
        <dbReference type="ARBA" id="ARBA00022989"/>
    </source>
</evidence>
<protein>
    <submittedName>
        <fullName evidence="6">Uncharacterized protein</fullName>
    </submittedName>
</protein>
<comment type="subcellular location">
    <subcellularLocation>
        <location evidence="1">Membrane</location>
    </subcellularLocation>
</comment>
<dbReference type="GO" id="GO:0016020">
    <property type="term" value="C:membrane"/>
    <property type="evidence" value="ECO:0007669"/>
    <property type="project" value="UniProtKB-SubCell"/>
</dbReference>
<name>A0AAN6QWK6_9PEZI</name>
<keyword evidence="2 5" id="KW-0812">Transmembrane</keyword>
<dbReference type="EMBL" id="JAUJLE010000046">
    <property type="protein sequence ID" value="KAK0997308.1"/>
    <property type="molecule type" value="Genomic_DNA"/>
</dbReference>
<keyword evidence="7" id="KW-1185">Reference proteome</keyword>